<proteinExistence type="predicted"/>
<dbReference type="AlphaFoldDB" id="A0AAD7GQB7"/>
<dbReference type="Gene3D" id="3.60.40.10">
    <property type="entry name" value="PPM-type phosphatase domain"/>
    <property type="match status" value="1"/>
</dbReference>
<keyword evidence="2" id="KW-1185">Reference proteome</keyword>
<evidence type="ECO:0000313" key="2">
    <source>
        <dbReference type="Proteomes" id="UP001221757"/>
    </source>
</evidence>
<protein>
    <submittedName>
        <fullName evidence="1">Uncharacterized protein</fullName>
    </submittedName>
</protein>
<dbReference type="InterPro" id="IPR036457">
    <property type="entry name" value="PPM-type-like_dom_sf"/>
</dbReference>
<dbReference type="Proteomes" id="UP001221757">
    <property type="component" value="Unassembled WGS sequence"/>
</dbReference>
<gene>
    <name evidence="1" type="ORF">B0H17DRAFT_81596</name>
</gene>
<dbReference type="SUPFAM" id="SSF81606">
    <property type="entry name" value="PP2C-like"/>
    <property type="match status" value="1"/>
</dbReference>
<reference evidence="1" key="1">
    <citation type="submission" date="2023-03" db="EMBL/GenBank/DDBJ databases">
        <title>Massive genome expansion in bonnet fungi (Mycena s.s.) driven by repeated elements and novel gene families across ecological guilds.</title>
        <authorList>
            <consortium name="Lawrence Berkeley National Laboratory"/>
            <person name="Harder C.B."/>
            <person name="Miyauchi S."/>
            <person name="Viragh M."/>
            <person name="Kuo A."/>
            <person name="Thoen E."/>
            <person name="Andreopoulos B."/>
            <person name="Lu D."/>
            <person name="Skrede I."/>
            <person name="Drula E."/>
            <person name="Henrissat B."/>
            <person name="Morin E."/>
            <person name="Kohler A."/>
            <person name="Barry K."/>
            <person name="LaButti K."/>
            <person name="Morin E."/>
            <person name="Salamov A."/>
            <person name="Lipzen A."/>
            <person name="Mereny Z."/>
            <person name="Hegedus B."/>
            <person name="Baldrian P."/>
            <person name="Stursova M."/>
            <person name="Weitz H."/>
            <person name="Taylor A."/>
            <person name="Grigoriev I.V."/>
            <person name="Nagy L.G."/>
            <person name="Martin F."/>
            <person name="Kauserud H."/>
        </authorList>
    </citation>
    <scope>NUCLEOTIDE SEQUENCE</scope>
    <source>
        <strain evidence="1">CBHHK067</strain>
    </source>
</reference>
<comment type="caution">
    <text evidence="1">The sequence shown here is derived from an EMBL/GenBank/DDBJ whole genome shotgun (WGS) entry which is preliminary data.</text>
</comment>
<sequence length="163" mass="18068">MAGSRRQWNFLAIFNGYNGTDLAEYAARNLPARICAALNELLGTPLEADATTETQRISDMLSHRIQRFDRDLGKAVRNLSENPDELDDAAAQAIVDANFDILARAHYGSTFAAALVNEDGTKLWVASLGILSMSYPISSRMELAMVRDYQRGTIPWCPLSTRE</sequence>
<accession>A0AAD7GQB7</accession>
<name>A0AAD7GQB7_MYCRO</name>
<evidence type="ECO:0000313" key="1">
    <source>
        <dbReference type="EMBL" id="KAJ7702985.1"/>
    </source>
</evidence>
<dbReference type="EMBL" id="JARKIE010000013">
    <property type="protein sequence ID" value="KAJ7702985.1"/>
    <property type="molecule type" value="Genomic_DNA"/>
</dbReference>
<organism evidence="1 2">
    <name type="scientific">Mycena rosella</name>
    <name type="common">Pink bonnet</name>
    <name type="synonym">Agaricus rosellus</name>
    <dbReference type="NCBI Taxonomy" id="1033263"/>
    <lineage>
        <taxon>Eukaryota</taxon>
        <taxon>Fungi</taxon>
        <taxon>Dikarya</taxon>
        <taxon>Basidiomycota</taxon>
        <taxon>Agaricomycotina</taxon>
        <taxon>Agaricomycetes</taxon>
        <taxon>Agaricomycetidae</taxon>
        <taxon>Agaricales</taxon>
        <taxon>Marasmiineae</taxon>
        <taxon>Mycenaceae</taxon>
        <taxon>Mycena</taxon>
    </lineage>
</organism>